<dbReference type="PANTHER" id="PTHR12468:SF2">
    <property type="entry name" value="GPI MANNOSYLTRANSFERASE 2"/>
    <property type="match status" value="1"/>
</dbReference>
<feature type="transmembrane region" description="Helical" evidence="11">
    <location>
        <begin position="234"/>
        <end position="258"/>
    </location>
</feature>
<keyword evidence="5 11" id="KW-0328">Glycosyltransferase</keyword>
<name>A0A7G2HJQ4_CRYPV</name>
<dbReference type="GO" id="GO:0005789">
    <property type="term" value="C:endoplasmic reticulum membrane"/>
    <property type="evidence" value="ECO:0007669"/>
    <property type="project" value="UniProtKB-SubCell"/>
</dbReference>
<dbReference type="EC" id="2.4.1.-" evidence="11"/>
<dbReference type="GO" id="GO:0031501">
    <property type="term" value="C:mannosyltransferase complex"/>
    <property type="evidence" value="ECO:0007669"/>
    <property type="project" value="TreeGrafter"/>
</dbReference>
<accession>A0A7G2HJQ4</accession>
<dbReference type="EMBL" id="BX538353">
    <property type="protein sequence ID" value="CAD98327.1"/>
    <property type="molecule type" value="Genomic_DNA"/>
</dbReference>
<dbReference type="PANTHER" id="PTHR12468">
    <property type="entry name" value="GPI MANNOSYLTRANSFERASE 2"/>
    <property type="match status" value="1"/>
</dbReference>
<feature type="transmembrane region" description="Helical" evidence="11">
    <location>
        <begin position="7"/>
        <end position="25"/>
    </location>
</feature>
<keyword evidence="9 11" id="KW-1133">Transmembrane helix</keyword>
<dbReference type="InterPro" id="IPR007315">
    <property type="entry name" value="PIG-V/Gpi18"/>
</dbReference>
<keyword evidence="10 11" id="KW-0472">Membrane</keyword>
<dbReference type="GO" id="GO:0006506">
    <property type="term" value="P:GPI anchor biosynthetic process"/>
    <property type="evidence" value="ECO:0007669"/>
    <property type="project" value="UniProtKB-UniPathway"/>
</dbReference>
<evidence type="ECO:0000256" key="3">
    <source>
        <dbReference type="ARBA" id="ARBA00008698"/>
    </source>
</evidence>
<evidence type="ECO:0000256" key="1">
    <source>
        <dbReference type="ARBA" id="ARBA00004477"/>
    </source>
</evidence>
<evidence type="ECO:0000256" key="4">
    <source>
        <dbReference type="ARBA" id="ARBA00022502"/>
    </source>
</evidence>
<proteinExistence type="inferred from homology"/>
<evidence type="ECO:0000256" key="11">
    <source>
        <dbReference type="RuleBase" id="RU363112"/>
    </source>
</evidence>
<organism evidence="12 13">
    <name type="scientific">Cryptosporidium parvum</name>
    <dbReference type="NCBI Taxonomy" id="5807"/>
    <lineage>
        <taxon>Eukaryota</taxon>
        <taxon>Sar</taxon>
        <taxon>Alveolata</taxon>
        <taxon>Apicomplexa</taxon>
        <taxon>Conoidasida</taxon>
        <taxon>Coccidia</taxon>
        <taxon>Eucoccidiorida</taxon>
        <taxon>Eimeriorina</taxon>
        <taxon>Cryptosporidiidae</taxon>
        <taxon>Cryptosporidium</taxon>
    </lineage>
</organism>
<evidence type="ECO:0000313" key="13">
    <source>
        <dbReference type="Proteomes" id="UP000242991"/>
    </source>
</evidence>
<sequence length="436" mass="51657">MKTTIGRVIFLAICSRLLCIFISFLTNDLFSTIRNTGILHLYLDNNQNSQNTVTWKLFKSFINWDGEYYLRISYYNDYEYEHQHAFLPLYPILVNQISKIVSGINKTSILVNMIVGTIISNLAFVLASVGLYLFQCELFYKMKIKNVVFPGISTLFFLFPSSNIFNSSMYTESLYSCFNFWGAFLILKAESNSHKFVLCMSVTCGIRSNGILNSIPLFFYFVSTSPSIKNILKFILHWSIAFIMFISTIFPFLAYLIYSYFRYCVYISESRPWCKSLIPNIYSFVQDEYWSNGIFNYWRIEKFDKFILIIPFILVTIYSIKIFFIKRSKKDKNNLRFIQAAQTKVKHEELKKKQEKTLGWYLPGFEETKTRGSELANKNLQLENMYILTRKSFNSYNQLVEKQNSNIISRRKHYERVKDEEREEKIIQNMFKKHQK</sequence>
<evidence type="ECO:0000256" key="2">
    <source>
        <dbReference type="ARBA" id="ARBA00004687"/>
    </source>
</evidence>
<feature type="transmembrane region" description="Helical" evidence="11">
    <location>
        <begin position="146"/>
        <end position="165"/>
    </location>
</feature>
<evidence type="ECO:0000256" key="7">
    <source>
        <dbReference type="ARBA" id="ARBA00022692"/>
    </source>
</evidence>
<comment type="similarity">
    <text evidence="3 11">Belongs to the PIGV family.</text>
</comment>
<evidence type="ECO:0000256" key="6">
    <source>
        <dbReference type="ARBA" id="ARBA00022679"/>
    </source>
</evidence>
<dbReference type="GO" id="GO:0000009">
    <property type="term" value="F:alpha-1,6-mannosyltransferase activity"/>
    <property type="evidence" value="ECO:0007669"/>
    <property type="project" value="InterPro"/>
</dbReference>
<reference evidence="12 13" key="1">
    <citation type="journal article" date="2003" name="Genome Res.">
        <title>Integrated mapping, chromosomal sequencing and sequence analysis of Cryptosporidium parvum.</title>
        <authorList>
            <person name="Bankier A.T."/>
            <person name="Spriggs H.F."/>
            <person name="Fartmann B."/>
            <person name="Konfortov B.A."/>
            <person name="Madera M."/>
            <person name="Vogel C."/>
            <person name="Teichmann S.A."/>
            <person name="Ivens A."/>
            <person name="Dear P.H."/>
        </authorList>
    </citation>
    <scope>NUCLEOTIDE SEQUENCE [LARGE SCALE GENOMIC DNA]</scope>
    <source>
        <strain evidence="12 13">Iowa</strain>
    </source>
</reference>
<comment type="pathway">
    <text evidence="2 11">Glycolipid biosynthesis; glycosylphosphatidylinositol-anchor biosynthesis.</text>
</comment>
<evidence type="ECO:0000313" key="12">
    <source>
        <dbReference type="EMBL" id="CAD98327.1"/>
    </source>
</evidence>
<dbReference type="VEuPathDB" id="CryptoDB:CPATCC_0016740"/>
<comment type="function">
    <text evidence="11">Mannosyltransferase involved in glycosylphosphatidylinositol-anchor biosynthesis.</text>
</comment>
<dbReference type="Proteomes" id="UP000242991">
    <property type="component" value="Chromosome 6"/>
</dbReference>
<dbReference type="GO" id="GO:0004376">
    <property type="term" value="F:GPI mannosyltransferase activity"/>
    <property type="evidence" value="ECO:0007669"/>
    <property type="project" value="InterPro"/>
</dbReference>
<feature type="transmembrane region" description="Helical" evidence="11">
    <location>
        <begin position="109"/>
        <end position="134"/>
    </location>
</feature>
<dbReference type="UniPathway" id="UPA00196"/>
<comment type="caution">
    <text evidence="11">Lacks conserved residue(s) required for the propagation of feature annotation.</text>
</comment>
<keyword evidence="4 11" id="KW-0337">GPI-anchor biosynthesis</keyword>
<evidence type="ECO:0000256" key="9">
    <source>
        <dbReference type="ARBA" id="ARBA00022989"/>
    </source>
</evidence>
<dbReference type="Pfam" id="PF04188">
    <property type="entry name" value="Mannosyl_trans2"/>
    <property type="match status" value="1"/>
</dbReference>
<keyword evidence="7 11" id="KW-0812">Transmembrane</keyword>
<keyword evidence="8 11" id="KW-0256">Endoplasmic reticulum</keyword>
<dbReference type="AlphaFoldDB" id="A0A7G2HJQ4"/>
<gene>
    <name evidence="12" type="ORF">1MB.770</name>
</gene>
<evidence type="ECO:0000256" key="8">
    <source>
        <dbReference type="ARBA" id="ARBA00022824"/>
    </source>
</evidence>
<feature type="transmembrane region" description="Helical" evidence="11">
    <location>
        <begin position="306"/>
        <end position="324"/>
    </location>
</feature>
<evidence type="ECO:0000256" key="5">
    <source>
        <dbReference type="ARBA" id="ARBA00022676"/>
    </source>
</evidence>
<comment type="subcellular location">
    <subcellularLocation>
        <location evidence="1 11">Endoplasmic reticulum membrane</location>
        <topology evidence="1 11">Multi-pass membrane protein</topology>
    </subcellularLocation>
</comment>
<evidence type="ECO:0000256" key="10">
    <source>
        <dbReference type="ARBA" id="ARBA00023136"/>
    </source>
</evidence>
<protein>
    <recommendedName>
        <fullName evidence="11">GPI mannosyltransferase 2</fullName>
        <ecNumber evidence="11">2.4.1.-</ecNumber>
    </recommendedName>
</protein>
<keyword evidence="6 11" id="KW-0808">Transferase</keyword>